<feature type="domain" description="TonB C-terminal" evidence="12">
    <location>
        <begin position="268"/>
        <end position="360"/>
    </location>
</feature>
<evidence type="ECO:0000256" key="11">
    <source>
        <dbReference type="SAM" id="SignalP"/>
    </source>
</evidence>
<dbReference type="InterPro" id="IPR051045">
    <property type="entry name" value="TonB-dependent_transducer"/>
</dbReference>
<feature type="signal peptide" evidence="11">
    <location>
        <begin position="1"/>
        <end position="23"/>
    </location>
</feature>
<evidence type="ECO:0000256" key="6">
    <source>
        <dbReference type="ARBA" id="ARBA00022692"/>
    </source>
</evidence>
<evidence type="ECO:0000256" key="10">
    <source>
        <dbReference type="SAM" id="MobiDB-lite"/>
    </source>
</evidence>
<keyword evidence="14" id="KW-1185">Reference proteome</keyword>
<reference evidence="13 14" key="1">
    <citation type="submission" date="2023-12" db="EMBL/GenBank/DDBJ databases">
        <title>Gut-associated functions are favored during microbiome assembly across C. elegans life.</title>
        <authorList>
            <person name="Zimmermann J."/>
        </authorList>
    </citation>
    <scope>NUCLEOTIDE SEQUENCE [LARGE SCALE GENOMIC DNA]</scope>
    <source>
        <strain evidence="13 14">JUb134</strain>
    </source>
</reference>
<dbReference type="Pfam" id="PF03544">
    <property type="entry name" value="TonB_C"/>
    <property type="match status" value="1"/>
</dbReference>
<keyword evidence="8" id="KW-1133">Transmembrane helix</keyword>
<dbReference type="PROSITE" id="PS52015">
    <property type="entry name" value="TONB_CTD"/>
    <property type="match status" value="2"/>
</dbReference>
<keyword evidence="3" id="KW-0813">Transport</keyword>
<keyword evidence="4" id="KW-1003">Cell membrane</keyword>
<evidence type="ECO:0000313" key="14">
    <source>
        <dbReference type="Proteomes" id="UP001380365"/>
    </source>
</evidence>
<evidence type="ECO:0000256" key="2">
    <source>
        <dbReference type="ARBA" id="ARBA00006555"/>
    </source>
</evidence>
<evidence type="ECO:0000256" key="3">
    <source>
        <dbReference type="ARBA" id="ARBA00022448"/>
    </source>
</evidence>
<keyword evidence="7" id="KW-0653">Protein transport</keyword>
<dbReference type="SUPFAM" id="SSF74653">
    <property type="entry name" value="TolA/TonB C-terminal domain"/>
    <property type="match status" value="2"/>
</dbReference>
<accession>A0ABU8Q7D6</accession>
<evidence type="ECO:0000256" key="9">
    <source>
        <dbReference type="ARBA" id="ARBA00023136"/>
    </source>
</evidence>
<evidence type="ECO:0000256" key="1">
    <source>
        <dbReference type="ARBA" id="ARBA00004383"/>
    </source>
</evidence>
<dbReference type="Gene3D" id="3.30.1150.10">
    <property type="match status" value="1"/>
</dbReference>
<dbReference type="EMBL" id="JBBGZA010000001">
    <property type="protein sequence ID" value="MEJ5095388.1"/>
    <property type="molecule type" value="Genomic_DNA"/>
</dbReference>
<gene>
    <name evidence="13" type="ORF">WH159_12670</name>
</gene>
<dbReference type="Gene3D" id="3.30.2420.10">
    <property type="entry name" value="TonB"/>
    <property type="match status" value="1"/>
</dbReference>
<comment type="similarity">
    <text evidence="2">Belongs to the TonB family.</text>
</comment>
<evidence type="ECO:0000256" key="8">
    <source>
        <dbReference type="ARBA" id="ARBA00022989"/>
    </source>
</evidence>
<name>A0ABU8Q7D6_9SPHN</name>
<comment type="caution">
    <text evidence="13">The sequence shown here is derived from an EMBL/GenBank/DDBJ whole genome shotgun (WGS) entry which is preliminary data.</text>
</comment>
<proteinExistence type="inferred from homology"/>
<evidence type="ECO:0000259" key="12">
    <source>
        <dbReference type="PROSITE" id="PS52015"/>
    </source>
</evidence>
<dbReference type="RefSeq" id="WP_165890058.1">
    <property type="nucleotide sequence ID" value="NZ_JBBGZA010000001.1"/>
</dbReference>
<organism evidence="13 14">
    <name type="scientific">Sphingomonas molluscorum</name>
    <dbReference type="NCBI Taxonomy" id="418184"/>
    <lineage>
        <taxon>Bacteria</taxon>
        <taxon>Pseudomonadati</taxon>
        <taxon>Pseudomonadota</taxon>
        <taxon>Alphaproteobacteria</taxon>
        <taxon>Sphingomonadales</taxon>
        <taxon>Sphingomonadaceae</taxon>
        <taxon>Sphingomonas</taxon>
    </lineage>
</organism>
<keyword evidence="9" id="KW-0472">Membrane</keyword>
<keyword evidence="6" id="KW-0812">Transmembrane</keyword>
<dbReference type="InterPro" id="IPR037682">
    <property type="entry name" value="TonB_C"/>
</dbReference>
<evidence type="ECO:0000256" key="7">
    <source>
        <dbReference type="ARBA" id="ARBA00022927"/>
    </source>
</evidence>
<keyword evidence="11" id="KW-0732">Signal</keyword>
<evidence type="ECO:0000256" key="4">
    <source>
        <dbReference type="ARBA" id="ARBA00022475"/>
    </source>
</evidence>
<dbReference type="InterPro" id="IPR006260">
    <property type="entry name" value="TonB/TolA_C"/>
</dbReference>
<feature type="region of interest" description="Disordered" evidence="10">
    <location>
        <begin position="251"/>
        <end position="280"/>
    </location>
</feature>
<evidence type="ECO:0000313" key="13">
    <source>
        <dbReference type="EMBL" id="MEJ5095388.1"/>
    </source>
</evidence>
<feature type="domain" description="TonB C-terminal" evidence="12">
    <location>
        <begin position="165"/>
        <end position="266"/>
    </location>
</feature>
<keyword evidence="5" id="KW-0997">Cell inner membrane</keyword>
<sequence length="365" mass="39192">MKRMLLLASLVLPVNTASSQSLASPRPVVPWQLLAWMPGEVRCGGTSVAPLALRRPITSIRRGNRYDATDALTYRFRIDANGRTLSIRREEGGAPWSDDVAPSLAASRFEAGAPQADCTIRYTLRAMSPEEAPVGDLISYSLEPQSGELPPDGWARIQSPQASCLTEPRPRPLVAVYPDFDKLPGTPGVKHWTMVAYDQDARGRPIHVRTVEGTGSAALDRAALRAVRKSRFTGGARAGCLFPFSRAPAPLAAPTPPSEDSLRPADSNCPHSGDWATPPTLTYPNGYPRRAIEGWAVVAFDVAPWGELGNLRVLASEPTANFGEQAIHVLRSARKPASATGRSGCVDRVIFKIGYGGLPLGKDPG</sequence>
<comment type="subcellular location">
    <subcellularLocation>
        <location evidence="1">Cell inner membrane</location>
        <topology evidence="1">Single-pass membrane protein</topology>
        <orientation evidence="1">Periplasmic side</orientation>
    </subcellularLocation>
</comment>
<dbReference type="Proteomes" id="UP001380365">
    <property type="component" value="Unassembled WGS sequence"/>
</dbReference>
<evidence type="ECO:0000256" key="5">
    <source>
        <dbReference type="ARBA" id="ARBA00022519"/>
    </source>
</evidence>
<feature type="chain" id="PRO_5046276652" evidence="11">
    <location>
        <begin position="24"/>
        <end position="365"/>
    </location>
</feature>
<dbReference type="PANTHER" id="PTHR33446">
    <property type="entry name" value="PROTEIN TONB-RELATED"/>
    <property type="match status" value="1"/>
</dbReference>
<protein>
    <submittedName>
        <fullName evidence="13">Energy transducer TonB</fullName>
    </submittedName>
</protein>
<dbReference type="NCBIfam" id="TIGR01352">
    <property type="entry name" value="tonB_Cterm"/>
    <property type="match status" value="1"/>
</dbReference>